<accession>A0A815A1F6</accession>
<evidence type="ECO:0000256" key="3">
    <source>
        <dbReference type="ARBA" id="ARBA00022989"/>
    </source>
</evidence>
<feature type="transmembrane region" description="Helical" evidence="8">
    <location>
        <begin position="267"/>
        <end position="284"/>
    </location>
</feature>
<dbReference type="PROSITE" id="PS50262">
    <property type="entry name" value="G_PROTEIN_RECEP_F1_2"/>
    <property type="match status" value="1"/>
</dbReference>
<dbReference type="GO" id="GO:0005886">
    <property type="term" value="C:plasma membrane"/>
    <property type="evidence" value="ECO:0007669"/>
    <property type="project" value="TreeGrafter"/>
</dbReference>
<keyword evidence="7" id="KW-0807">Transducer</keyword>
<comment type="caution">
    <text evidence="10">The sequence shown here is derived from an EMBL/GenBank/DDBJ whole genome shotgun (WGS) entry which is preliminary data.</text>
</comment>
<feature type="transmembrane region" description="Helical" evidence="8">
    <location>
        <begin position="20"/>
        <end position="44"/>
    </location>
</feature>
<gene>
    <name evidence="11" type="ORF">GIL414_LOCUS41408</name>
    <name evidence="10" type="ORF">KQP761_LOCUS2304</name>
</gene>
<evidence type="ECO:0000313" key="10">
    <source>
        <dbReference type="EMBL" id="CAF1251330.1"/>
    </source>
</evidence>
<keyword evidence="3 8" id="KW-1133">Transmembrane helix</keyword>
<keyword evidence="5 8" id="KW-0472">Membrane</keyword>
<dbReference type="PANTHER" id="PTHR24243:SF230">
    <property type="entry name" value="G-PROTEIN COUPLED RECEPTORS FAMILY 1 PROFILE DOMAIN-CONTAINING PROTEIN"/>
    <property type="match status" value="1"/>
</dbReference>
<dbReference type="PANTHER" id="PTHR24243">
    <property type="entry name" value="G-PROTEIN COUPLED RECEPTOR"/>
    <property type="match status" value="1"/>
</dbReference>
<proteinExistence type="predicted"/>
<keyword evidence="6" id="KW-0675">Receptor</keyword>
<evidence type="ECO:0000256" key="8">
    <source>
        <dbReference type="SAM" id="Phobius"/>
    </source>
</evidence>
<comment type="subcellular location">
    <subcellularLocation>
        <location evidence="1">Membrane</location>
        <topology evidence="1">Multi-pass membrane protein</topology>
    </subcellularLocation>
</comment>
<evidence type="ECO:0000256" key="1">
    <source>
        <dbReference type="ARBA" id="ARBA00004141"/>
    </source>
</evidence>
<feature type="transmembrane region" description="Helical" evidence="8">
    <location>
        <begin position="231"/>
        <end position="255"/>
    </location>
</feature>
<dbReference type="Gene3D" id="1.20.1070.10">
    <property type="entry name" value="Rhodopsin 7-helix transmembrane proteins"/>
    <property type="match status" value="1"/>
</dbReference>
<protein>
    <recommendedName>
        <fullName evidence="9">G-protein coupled receptors family 1 profile domain-containing protein</fullName>
    </recommendedName>
</protein>
<sequence>MSSTNTTAKETTEPADTSEMIAYYALIVVVVGTPLNILTFIILCRSTFRNANARPILHYMRAMAIFDILMLYGWNIDHYFSIMHGFQIQTSSIPVCRFFSFLNYFAPQSSAWLRVFVCWDRYLSLSRLHKTWFSHPKNVLTIIACIMIILFLLNCQMFFLACYYIAPGKITVFSLAFEIYPVWDYVNLGVYNCAPFILMVIFNSGVIYHLIQLRCTSTIRNSRIQHRSISIALVITTFMFLMMTIPATVGFAFFSTSYRPVLQFLDGLLYSYHILSFPLYIITFDEFRHNFINMIKCDKNNRRVGQEGITLAATQQWNTARMNITT</sequence>
<dbReference type="InterPro" id="IPR017452">
    <property type="entry name" value="GPCR_Rhodpsn_7TM"/>
</dbReference>
<feature type="transmembrane region" description="Helical" evidence="8">
    <location>
        <begin position="56"/>
        <end position="74"/>
    </location>
</feature>
<reference evidence="10" key="1">
    <citation type="submission" date="2021-02" db="EMBL/GenBank/DDBJ databases">
        <authorList>
            <person name="Nowell W R."/>
        </authorList>
    </citation>
    <scope>NUCLEOTIDE SEQUENCE</scope>
</reference>
<organism evidence="10 12">
    <name type="scientific">Rotaria magnacalcarata</name>
    <dbReference type="NCBI Taxonomy" id="392030"/>
    <lineage>
        <taxon>Eukaryota</taxon>
        <taxon>Metazoa</taxon>
        <taxon>Spiralia</taxon>
        <taxon>Gnathifera</taxon>
        <taxon>Rotifera</taxon>
        <taxon>Eurotatoria</taxon>
        <taxon>Bdelloidea</taxon>
        <taxon>Philodinida</taxon>
        <taxon>Philodinidae</taxon>
        <taxon>Rotaria</taxon>
    </lineage>
</organism>
<keyword evidence="2 8" id="KW-0812">Transmembrane</keyword>
<feature type="transmembrane region" description="Helical" evidence="8">
    <location>
        <begin position="186"/>
        <end position="211"/>
    </location>
</feature>
<name>A0A815A1F6_9BILA</name>
<feature type="transmembrane region" description="Helical" evidence="8">
    <location>
        <begin position="139"/>
        <end position="166"/>
    </location>
</feature>
<evidence type="ECO:0000256" key="5">
    <source>
        <dbReference type="ARBA" id="ARBA00023136"/>
    </source>
</evidence>
<dbReference type="AlphaFoldDB" id="A0A815A1F6"/>
<dbReference type="OrthoDB" id="9990906at2759"/>
<dbReference type="EMBL" id="CAJNOW010000144">
    <property type="protein sequence ID" value="CAF1251330.1"/>
    <property type="molecule type" value="Genomic_DNA"/>
</dbReference>
<dbReference type="GO" id="GO:0004930">
    <property type="term" value="F:G protein-coupled receptor activity"/>
    <property type="evidence" value="ECO:0007669"/>
    <property type="project" value="UniProtKB-KW"/>
</dbReference>
<evidence type="ECO:0000256" key="2">
    <source>
        <dbReference type="ARBA" id="ARBA00022692"/>
    </source>
</evidence>
<feature type="domain" description="G-protein coupled receptors family 1 profile" evidence="9">
    <location>
        <begin position="35"/>
        <end position="281"/>
    </location>
</feature>
<evidence type="ECO:0000256" key="7">
    <source>
        <dbReference type="ARBA" id="ARBA00023224"/>
    </source>
</evidence>
<dbReference type="Proteomes" id="UP000663834">
    <property type="component" value="Unassembled WGS sequence"/>
</dbReference>
<evidence type="ECO:0000256" key="6">
    <source>
        <dbReference type="ARBA" id="ARBA00023170"/>
    </source>
</evidence>
<keyword evidence="4" id="KW-0297">G-protein coupled receptor</keyword>
<evidence type="ECO:0000256" key="4">
    <source>
        <dbReference type="ARBA" id="ARBA00023040"/>
    </source>
</evidence>
<dbReference type="EMBL" id="CAJOBJ010117305">
    <property type="protein sequence ID" value="CAF4659246.1"/>
    <property type="molecule type" value="Genomic_DNA"/>
</dbReference>
<dbReference type="SUPFAM" id="SSF81321">
    <property type="entry name" value="Family A G protein-coupled receptor-like"/>
    <property type="match status" value="1"/>
</dbReference>
<evidence type="ECO:0000313" key="11">
    <source>
        <dbReference type="EMBL" id="CAF4659246.1"/>
    </source>
</evidence>
<evidence type="ECO:0000313" key="12">
    <source>
        <dbReference type="Proteomes" id="UP000663834"/>
    </source>
</evidence>
<evidence type="ECO:0000259" key="9">
    <source>
        <dbReference type="PROSITE" id="PS50262"/>
    </source>
</evidence>
<dbReference type="Proteomes" id="UP000681720">
    <property type="component" value="Unassembled WGS sequence"/>
</dbReference>